<dbReference type="AlphaFoldDB" id="A0A7Y3TVS4"/>
<accession>A0A7Y3TVS4</accession>
<reference evidence="1 2" key="2">
    <citation type="submission" date="2020-06" db="EMBL/GenBank/DDBJ databases">
        <title>Halomonas songnenensis sp. nov., a moderately halophilic bacterium isolated from saline and alkaline soils.</title>
        <authorList>
            <person name="Jiang J."/>
            <person name="Pan Y."/>
        </authorList>
    </citation>
    <scope>NUCLEOTIDE SEQUENCE [LARGE SCALE GENOMIC DNA]</scope>
    <source>
        <strain evidence="1 2">TBZ9</strain>
    </source>
</reference>
<evidence type="ECO:0000313" key="2">
    <source>
        <dbReference type="Proteomes" id="UP000588806"/>
    </source>
</evidence>
<dbReference type="EMBL" id="JABFHI010000002">
    <property type="protein sequence ID" value="NOG31172.1"/>
    <property type="molecule type" value="Genomic_DNA"/>
</dbReference>
<protein>
    <submittedName>
        <fullName evidence="1">Uncharacterized protein</fullName>
    </submittedName>
</protein>
<comment type="caution">
    <text evidence="1">The sequence shown here is derived from an EMBL/GenBank/DDBJ whole genome shotgun (WGS) entry which is preliminary data.</text>
</comment>
<keyword evidence="2" id="KW-1185">Reference proteome</keyword>
<dbReference type="Proteomes" id="UP000588806">
    <property type="component" value="Unassembled WGS sequence"/>
</dbReference>
<proteinExistence type="predicted"/>
<name>A0A7Y3TVS4_9GAMM</name>
<gene>
    <name evidence="1" type="ORF">HLB35_04230</name>
</gene>
<sequence length="124" mass="14647">MQIYHSPIQLYDVVFVIIPRLEQARNLVNSTLDTLIDNANHPKDLLRYREMQRKLMLEMQMIHANLTHLLERYRGDVQKLLQSQGAQGNREAQLDDMEQDALARAKEIYQKVVEFQTGRRSVPW</sequence>
<organism evidence="1 2">
    <name type="scientific">Vreelandella azerica</name>
    <dbReference type="NCBI Taxonomy" id="2732867"/>
    <lineage>
        <taxon>Bacteria</taxon>
        <taxon>Pseudomonadati</taxon>
        <taxon>Pseudomonadota</taxon>
        <taxon>Gammaproteobacteria</taxon>
        <taxon>Oceanospirillales</taxon>
        <taxon>Halomonadaceae</taxon>
        <taxon>Vreelandella</taxon>
    </lineage>
</organism>
<reference evidence="1 2" key="1">
    <citation type="submission" date="2020-05" db="EMBL/GenBank/DDBJ databases">
        <authorList>
            <person name="Ruan W."/>
            <person name="Jeon C.O."/>
            <person name="Chun B.H."/>
        </authorList>
    </citation>
    <scope>NUCLEOTIDE SEQUENCE [LARGE SCALE GENOMIC DNA]</scope>
    <source>
        <strain evidence="1 2">TBZ9</strain>
    </source>
</reference>
<evidence type="ECO:0000313" key="1">
    <source>
        <dbReference type="EMBL" id="NOG31172.1"/>
    </source>
</evidence>